<evidence type="ECO:0000256" key="9">
    <source>
        <dbReference type="ARBA" id="ARBA00023310"/>
    </source>
</evidence>
<evidence type="ECO:0000256" key="15">
    <source>
        <dbReference type="SAM" id="Phobius"/>
    </source>
</evidence>
<reference evidence="16 17" key="3">
    <citation type="submission" date="2021-02" db="EMBL/GenBank/DDBJ databases">
        <authorList>
            <person name="Merkel A.Y."/>
        </authorList>
    </citation>
    <scope>NUCLEOTIDE SEQUENCE [LARGE SCALE GENOMIC DNA]</scope>
    <source>
        <strain evidence="16 17">T05b</strain>
    </source>
</reference>
<keyword evidence="2 13" id="KW-0813">Transport</keyword>
<comment type="caution">
    <text evidence="16">The sequence shown here is derived from an EMBL/GenBank/DDBJ whole genome shotgun (WGS) entry which is preliminary data.</text>
</comment>
<evidence type="ECO:0000256" key="5">
    <source>
        <dbReference type="ARBA" id="ARBA00022781"/>
    </source>
</evidence>
<keyword evidence="6 15" id="KW-1133">Transmembrane helix</keyword>
<dbReference type="NCBIfam" id="NF006293">
    <property type="entry name" value="PRK08476.1"/>
    <property type="match status" value="1"/>
</dbReference>
<evidence type="ECO:0000256" key="6">
    <source>
        <dbReference type="ARBA" id="ARBA00022989"/>
    </source>
</evidence>
<comment type="subcellular location">
    <subcellularLocation>
        <location evidence="12">Endomembrane system</location>
        <topology evidence="12">Single-pass membrane protein</topology>
    </subcellularLocation>
</comment>
<comment type="similarity">
    <text evidence="1 13">Belongs to the ATPase B chain family.</text>
</comment>
<dbReference type="PANTHER" id="PTHR33445:SF1">
    <property type="entry name" value="ATP SYNTHASE SUBUNIT B"/>
    <property type="match status" value="1"/>
</dbReference>
<name>A0ABS2WPZ5_9BACT</name>
<comment type="function">
    <text evidence="11">Component of the F(0) channel, it forms part of the peripheral stalk, linking F(1) to F(0). The b'-subunit is a diverged and duplicated form of b found in plants and photosynthetic bacteria.</text>
</comment>
<dbReference type="Proteomes" id="UP000703590">
    <property type="component" value="Unassembled WGS sequence"/>
</dbReference>
<evidence type="ECO:0000256" key="14">
    <source>
        <dbReference type="SAM" id="Coils"/>
    </source>
</evidence>
<keyword evidence="3 13" id="KW-0138">CF(0)</keyword>
<dbReference type="PANTHER" id="PTHR33445">
    <property type="entry name" value="ATP SYNTHASE SUBUNIT B', CHLOROPLASTIC"/>
    <property type="match status" value="1"/>
</dbReference>
<evidence type="ECO:0000256" key="11">
    <source>
        <dbReference type="ARBA" id="ARBA00025614"/>
    </source>
</evidence>
<evidence type="ECO:0000256" key="8">
    <source>
        <dbReference type="ARBA" id="ARBA00023136"/>
    </source>
</evidence>
<reference evidence="16 17" key="2">
    <citation type="submission" date="2021-02" db="EMBL/GenBank/DDBJ databases">
        <title>Sulfurospirillum tamanensis sp. nov.</title>
        <authorList>
            <person name="Frolova A."/>
            <person name="Merkel A."/>
            <person name="Slobodkin A."/>
        </authorList>
    </citation>
    <scope>NUCLEOTIDE SEQUENCE [LARGE SCALE GENOMIC DNA]</scope>
    <source>
        <strain evidence="16 17">T05b</strain>
    </source>
</reference>
<dbReference type="InterPro" id="IPR050059">
    <property type="entry name" value="ATP_synthase_B_chain"/>
</dbReference>
<keyword evidence="8 15" id="KW-0472">Membrane</keyword>
<gene>
    <name evidence="16" type="ORF">JWV37_02800</name>
</gene>
<evidence type="ECO:0000256" key="7">
    <source>
        <dbReference type="ARBA" id="ARBA00023065"/>
    </source>
</evidence>
<protein>
    <submittedName>
        <fullName evidence="16">F0F1 ATP synthase subunit B</fullName>
    </submittedName>
</protein>
<feature type="coiled-coil region" evidence="14">
    <location>
        <begin position="56"/>
        <end position="110"/>
    </location>
</feature>
<feature type="transmembrane region" description="Helical" evidence="15">
    <location>
        <begin position="6"/>
        <end position="23"/>
    </location>
</feature>
<sequence>MLDISPALLLVAVAVFLVMLVLLNKMLYRPLLEFIHNRDSAIANDYENAGKNTSDINAYQEEAERIIREAKAEAVRVRADFIQEFKDAALKKVEQRKAELEEEYTAFLEGLDKERVELKSGLLAQMPLFKESVQSKLNQI</sequence>
<keyword evidence="17" id="KW-1185">Reference proteome</keyword>
<keyword evidence="9" id="KW-0066">ATP synthesis</keyword>
<proteinExistence type="inferred from homology"/>
<keyword evidence="5 13" id="KW-0375">Hydrogen ion transport</keyword>
<dbReference type="Pfam" id="PF00430">
    <property type="entry name" value="ATP-synt_B"/>
    <property type="match status" value="1"/>
</dbReference>
<keyword evidence="4 13" id="KW-0812">Transmembrane</keyword>
<dbReference type="InterPro" id="IPR002146">
    <property type="entry name" value="ATP_synth_b/b'su_bac/chlpt"/>
</dbReference>
<reference evidence="17" key="1">
    <citation type="submission" date="2021-02" db="EMBL/GenBank/DDBJ databases">
        <title>Sulfurospirillum tamanensis sp. nov.</title>
        <authorList>
            <person name="Merkel A.Y."/>
        </authorList>
    </citation>
    <scope>NUCLEOTIDE SEQUENCE [LARGE SCALE GENOMIC DNA]</scope>
    <source>
        <strain evidence="17">T05b</strain>
    </source>
</reference>
<dbReference type="CDD" id="cd06503">
    <property type="entry name" value="ATP-synt_Fo_b"/>
    <property type="match status" value="1"/>
</dbReference>
<keyword evidence="14" id="KW-0175">Coiled coil</keyword>
<organism evidence="16 17">
    <name type="scientific">Sulfurospirillum tamanense</name>
    <dbReference type="NCBI Taxonomy" id="2813362"/>
    <lineage>
        <taxon>Bacteria</taxon>
        <taxon>Pseudomonadati</taxon>
        <taxon>Campylobacterota</taxon>
        <taxon>Epsilonproteobacteria</taxon>
        <taxon>Campylobacterales</taxon>
        <taxon>Sulfurospirillaceae</taxon>
        <taxon>Sulfurospirillum</taxon>
    </lineage>
</organism>
<evidence type="ECO:0000256" key="12">
    <source>
        <dbReference type="ARBA" id="ARBA00037847"/>
    </source>
</evidence>
<evidence type="ECO:0000256" key="3">
    <source>
        <dbReference type="ARBA" id="ARBA00022547"/>
    </source>
</evidence>
<dbReference type="RefSeq" id="WP_205458127.1">
    <property type="nucleotide sequence ID" value="NZ_JAFHKK010000003.1"/>
</dbReference>
<evidence type="ECO:0000313" key="17">
    <source>
        <dbReference type="Proteomes" id="UP000703590"/>
    </source>
</evidence>
<evidence type="ECO:0000313" key="16">
    <source>
        <dbReference type="EMBL" id="MBN2963697.1"/>
    </source>
</evidence>
<accession>A0ABS2WPZ5</accession>
<keyword evidence="7 13" id="KW-0406">Ion transport</keyword>
<dbReference type="EMBL" id="JAFHKK010000003">
    <property type="protein sequence ID" value="MBN2963697.1"/>
    <property type="molecule type" value="Genomic_DNA"/>
</dbReference>
<evidence type="ECO:0000256" key="13">
    <source>
        <dbReference type="RuleBase" id="RU003848"/>
    </source>
</evidence>
<evidence type="ECO:0000256" key="1">
    <source>
        <dbReference type="ARBA" id="ARBA00005513"/>
    </source>
</evidence>
<evidence type="ECO:0000256" key="4">
    <source>
        <dbReference type="ARBA" id="ARBA00022692"/>
    </source>
</evidence>
<comment type="function">
    <text evidence="10">F(1)F(0) ATP synthase produces ATP from ADP in the presence of a proton or sodium gradient. F-type ATPases consist of two structural domains, F(1) containing the extramembraneous catalytic core and F(0) containing the membrane proton channel, linked together by a central stalk and a peripheral stalk. During catalysis, ATP synthesis in the catalytic domain of F(1) is coupled via a rotary mechanism of the central stalk subunits to proton translocation.</text>
</comment>
<evidence type="ECO:0000256" key="10">
    <source>
        <dbReference type="ARBA" id="ARBA00025198"/>
    </source>
</evidence>
<evidence type="ECO:0000256" key="2">
    <source>
        <dbReference type="ARBA" id="ARBA00022448"/>
    </source>
</evidence>